<dbReference type="CDD" id="cd06225">
    <property type="entry name" value="HAMP"/>
    <property type="match status" value="1"/>
</dbReference>
<keyword evidence="4 10" id="KW-1133">Transmembrane helix</keyword>
<dbReference type="SMART" id="SM00283">
    <property type="entry name" value="MA"/>
    <property type="match status" value="1"/>
</dbReference>
<dbReference type="PANTHER" id="PTHR32089">
    <property type="entry name" value="METHYL-ACCEPTING CHEMOTAXIS PROTEIN MCPB"/>
    <property type="match status" value="1"/>
</dbReference>
<comment type="similarity">
    <text evidence="7">Belongs to the methyl-accepting chemotaxis (MCP) protein family.</text>
</comment>
<proteinExistence type="inferred from homology"/>
<gene>
    <name evidence="13" type="ORF">OW763_07310</name>
</gene>
<dbReference type="Gene3D" id="1.10.287.950">
    <property type="entry name" value="Methyl-accepting chemotaxis protein"/>
    <property type="match status" value="1"/>
</dbReference>
<reference evidence="13" key="1">
    <citation type="submission" date="2022-12" db="EMBL/GenBank/DDBJ databases">
        <authorList>
            <person name="Wang J."/>
        </authorList>
    </citation>
    <scope>NUCLEOTIDE SEQUENCE</scope>
    <source>
        <strain evidence="13">HY-45-18</strain>
    </source>
</reference>
<dbReference type="PROSITE" id="PS50111">
    <property type="entry name" value="CHEMOTAXIS_TRANSDUC_2"/>
    <property type="match status" value="1"/>
</dbReference>
<evidence type="ECO:0000256" key="1">
    <source>
        <dbReference type="ARBA" id="ARBA00004651"/>
    </source>
</evidence>
<name>A0ABT4CYU7_9CLOT</name>
<keyword evidence="5 10" id="KW-0472">Membrane</keyword>
<dbReference type="InterPro" id="IPR004089">
    <property type="entry name" value="MCPsignal_dom"/>
</dbReference>
<evidence type="ECO:0000256" key="7">
    <source>
        <dbReference type="ARBA" id="ARBA00029447"/>
    </source>
</evidence>
<dbReference type="PROSITE" id="PS50885">
    <property type="entry name" value="HAMP"/>
    <property type="match status" value="1"/>
</dbReference>
<sequence length="589" mass="66579">MEKKTKLKNNELSKSFFLSYLRFFILIVFSVLIIAVASFLSSKKALTDLGETALKNRIEMGLAMMDSLEKQVNKGTLNRDEAQEIFRCQMLNQKQTDDKTRGFNEKLELNIKAYMYAIDSNGIEKMHPFKEGENISKVKDVRGNNVIELIFAEGNNPKNDGIIHFWWKNPTDNKEKPKVNAVGYFEPWDWYINVGCYNEDFYKPAYNILKFIIFISLIITLVSVLLIRNLMKKKVKPLSNIVECMEMASKGSMNVKVNIKNKDEIGYIGEVFNKMIDEIRNVLLKIKEISNTLEEKAFFINSSTNITLENTSSIKEAMEEISAAINDSTREMQNSFESMQILSQDIDLIKKNSIIMDNEAKEANSLNSNIINILNDLENKSQENIIASKETNNNIQDLFNKSNAIVGIIDTIEEISNQINLLALNASIESARAGEAGRGFAVVAEQIKKLSNETSGAVKQINILINELINVINSSVGSVEKSGEVAENQIETINKTRETLKKVIDYIETMPEIIEENVQKIYGIYTNKDAVSSSMDSVLSVSEEISASSEEIAASTSEVKEKMDNIKDLTEELNNFSKDLNDRLNHFSL</sequence>
<evidence type="ECO:0000256" key="9">
    <source>
        <dbReference type="SAM" id="Coils"/>
    </source>
</evidence>
<keyword evidence="14" id="KW-1185">Reference proteome</keyword>
<evidence type="ECO:0000256" key="6">
    <source>
        <dbReference type="ARBA" id="ARBA00023224"/>
    </source>
</evidence>
<dbReference type="Gene3D" id="3.30.450.20">
    <property type="entry name" value="PAS domain"/>
    <property type="match status" value="1"/>
</dbReference>
<feature type="transmembrane region" description="Helical" evidence="10">
    <location>
        <begin position="208"/>
        <end position="227"/>
    </location>
</feature>
<evidence type="ECO:0000313" key="13">
    <source>
        <dbReference type="EMBL" id="MCY6484161.1"/>
    </source>
</evidence>
<dbReference type="SMART" id="SM01049">
    <property type="entry name" value="Cache_2"/>
    <property type="match status" value="1"/>
</dbReference>
<comment type="subcellular location">
    <subcellularLocation>
        <location evidence="1">Cell membrane</location>
        <topology evidence="1">Multi-pass membrane protein</topology>
    </subcellularLocation>
</comment>
<evidence type="ECO:0000313" key="14">
    <source>
        <dbReference type="Proteomes" id="UP001078443"/>
    </source>
</evidence>
<dbReference type="RefSeq" id="WP_268040434.1">
    <property type="nucleotide sequence ID" value="NZ_JAPQER010000002.1"/>
</dbReference>
<accession>A0ABT4CYU7</accession>
<comment type="caution">
    <text evidence="13">The sequence shown here is derived from an EMBL/GenBank/DDBJ whole genome shotgun (WGS) entry which is preliminary data.</text>
</comment>
<dbReference type="EMBL" id="JAPQER010000002">
    <property type="protein sequence ID" value="MCY6484161.1"/>
    <property type="molecule type" value="Genomic_DNA"/>
</dbReference>
<evidence type="ECO:0000256" key="8">
    <source>
        <dbReference type="PROSITE-ProRule" id="PRU00284"/>
    </source>
</evidence>
<evidence type="ECO:0000259" key="12">
    <source>
        <dbReference type="PROSITE" id="PS50885"/>
    </source>
</evidence>
<evidence type="ECO:0000256" key="3">
    <source>
        <dbReference type="ARBA" id="ARBA00022692"/>
    </source>
</evidence>
<dbReference type="InterPro" id="IPR033480">
    <property type="entry name" value="sCache_2"/>
</dbReference>
<keyword evidence="9" id="KW-0175">Coiled coil</keyword>
<feature type="domain" description="HAMP" evidence="12">
    <location>
        <begin position="232"/>
        <end position="284"/>
    </location>
</feature>
<keyword evidence="6 8" id="KW-0807">Transducer</keyword>
<evidence type="ECO:0000259" key="11">
    <source>
        <dbReference type="PROSITE" id="PS50111"/>
    </source>
</evidence>
<dbReference type="SUPFAM" id="SSF58104">
    <property type="entry name" value="Methyl-accepting chemotaxis protein (MCP) signaling domain"/>
    <property type="match status" value="1"/>
</dbReference>
<organism evidence="13 14">
    <name type="scientific">Clostridium aestuarii</name>
    <dbReference type="NCBI Taxonomy" id="338193"/>
    <lineage>
        <taxon>Bacteria</taxon>
        <taxon>Bacillati</taxon>
        <taxon>Bacillota</taxon>
        <taxon>Clostridia</taxon>
        <taxon>Eubacteriales</taxon>
        <taxon>Clostridiaceae</taxon>
        <taxon>Clostridium</taxon>
    </lineage>
</organism>
<evidence type="ECO:0000256" key="5">
    <source>
        <dbReference type="ARBA" id="ARBA00023136"/>
    </source>
</evidence>
<dbReference type="Pfam" id="PF17200">
    <property type="entry name" value="sCache_2"/>
    <property type="match status" value="1"/>
</dbReference>
<feature type="coiled-coil region" evidence="9">
    <location>
        <begin position="552"/>
        <end position="579"/>
    </location>
</feature>
<evidence type="ECO:0000256" key="2">
    <source>
        <dbReference type="ARBA" id="ARBA00022475"/>
    </source>
</evidence>
<evidence type="ECO:0000256" key="4">
    <source>
        <dbReference type="ARBA" id="ARBA00022989"/>
    </source>
</evidence>
<keyword evidence="2" id="KW-1003">Cell membrane</keyword>
<dbReference type="Gene3D" id="1.10.8.500">
    <property type="entry name" value="HAMP domain in histidine kinase"/>
    <property type="match status" value="1"/>
</dbReference>
<feature type="transmembrane region" description="Helical" evidence="10">
    <location>
        <begin position="20"/>
        <end position="40"/>
    </location>
</feature>
<dbReference type="PANTHER" id="PTHR32089:SF112">
    <property type="entry name" value="LYSOZYME-LIKE PROTEIN-RELATED"/>
    <property type="match status" value="1"/>
</dbReference>
<protein>
    <submittedName>
        <fullName evidence="13">Methyl-accepting chemotaxis protein</fullName>
    </submittedName>
</protein>
<feature type="domain" description="Methyl-accepting transducer" evidence="11">
    <location>
        <begin position="303"/>
        <end position="560"/>
    </location>
</feature>
<dbReference type="Proteomes" id="UP001078443">
    <property type="component" value="Unassembled WGS sequence"/>
</dbReference>
<dbReference type="InterPro" id="IPR003660">
    <property type="entry name" value="HAMP_dom"/>
</dbReference>
<evidence type="ECO:0000256" key="10">
    <source>
        <dbReference type="SAM" id="Phobius"/>
    </source>
</evidence>
<dbReference type="Pfam" id="PF00015">
    <property type="entry name" value="MCPsignal"/>
    <property type="match status" value="1"/>
</dbReference>
<keyword evidence="3 10" id="KW-0812">Transmembrane</keyword>